<feature type="transmembrane region" description="Helical" evidence="1">
    <location>
        <begin position="35"/>
        <end position="59"/>
    </location>
</feature>
<name>A0A2G2VYM4_CAPBA</name>
<keyword evidence="1" id="KW-1133">Transmembrane helix</keyword>
<dbReference type="Proteomes" id="UP000224567">
    <property type="component" value="Unassembled WGS sequence"/>
</dbReference>
<dbReference type="AlphaFoldDB" id="A0A2G2VYM4"/>
<proteinExistence type="predicted"/>
<sequence>MAKAYPFLKEIRLKRMVDCDESLELTSISFMKFKVLVLMSCQGFTIHWLAAIAVIYSFAIYDVEVDSEGVIVDSSCDGSEIVRAFSPDCILLTCSLS</sequence>
<keyword evidence="1" id="KW-0472">Membrane</keyword>
<keyword evidence="1" id="KW-0812">Transmembrane</keyword>
<dbReference type="EMBL" id="MLFT02000009">
    <property type="protein sequence ID" value="PHT38080.1"/>
    <property type="molecule type" value="Genomic_DNA"/>
</dbReference>
<keyword evidence="3" id="KW-1185">Reference proteome</keyword>
<comment type="caution">
    <text evidence="2">The sequence shown here is derived from an EMBL/GenBank/DDBJ whole genome shotgun (WGS) entry which is preliminary data.</text>
</comment>
<dbReference type="InterPro" id="IPR032675">
    <property type="entry name" value="LRR_dom_sf"/>
</dbReference>
<evidence type="ECO:0000313" key="3">
    <source>
        <dbReference type="Proteomes" id="UP000224567"/>
    </source>
</evidence>
<dbReference type="STRING" id="33114.A0A2G2VYM4"/>
<evidence type="ECO:0000256" key="1">
    <source>
        <dbReference type="SAM" id="Phobius"/>
    </source>
</evidence>
<accession>A0A2G2VYM4</accession>
<evidence type="ECO:0000313" key="2">
    <source>
        <dbReference type="EMBL" id="PHT38080.1"/>
    </source>
</evidence>
<reference evidence="2 3" key="1">
    <citation type="journal article" date="2017" name="Genome Biol.">
        <title>New reference genome sequences of hot pepper reveal the massive evolution of plant disease-resistance genes by retroduplication.</title>
        <authorList>
            <person name="Kim S."/>
            <person name="Park J."/>
            <person name="Yeom S.I."/>
            <person name="Kim Y.M."/>
            <person name="Seo E."/>
            <person name="Kim K.T."/>
            <person name="Kim M.S."/>
            <person name="Lee J.M."/>
            <person name="Cheong K."/>
            <person name="Shin H.S."/>
            <person name="Kim S.B."/>
            <person name="Han K."/>
            <person name="Lee J."/>
            <person name="Park M."/>
            <person name="Lee H.A."/>
            <person name="Lee H.Y."/>
            <person name="Lee Y."/>
            <person name="Oh S."/>
            <person name="Lee J.H."/>
            <person name="Choi E."/>
            <person name="Choi E."/>
            <person name="Lee S.E."/>
            <person name="Jeon J."/>
            <person name="Kim H."/>
            <person name="Choi G."/>
            <person name="Song H."/>
            <person name="Lee J."/>
            <person name="Lee S.C."/>
            <person name="Kwon J.K."/>
            <person name="Lee H.Y."/>
            <person name="Koo N."/>
            <person name="Hong Y."/>
            <person name="Kim R.W."/>
            <person name="Kang W.H."/>
            <person name="Huh J.H."/>
            <person name="Kang B.C."/>
            <person name="Yang T.J."/>
            <person name="Lee Y.H."/>
            <person name="Bennetzen J.L."/>
            <person name="Choi D."/>
        </authorList>
    </citation>
    <scope>NUCLEOTIDE SEQUENCE [LARGE SCALE GENOMIC DNA]</scope>
    <source>
        <strain evidence="3">cv. PBC81</strain>
    </source>
</reference>
<protein>
    <submittedName>
        <fullName evidence="2">Uncharacterized protein</fullName>
    </submittedName>
</protein>
<organism evidence="2 3">
    <name type="scientific">Capsicum baccatum</name>
    <name type="common">Peruvian pepper</name>
    <dbReference type="NCBI Taxonomy" id="33114"/>
    <lineage>
        <taxon>Eukaryota</taxon>
        <taxon>Viridiplantae</taxon>
        <taxon>Streptophyta</taxon>
        <taxon>Embryophyta</taxon>
        <taxon>Tracheophyta</taxon>
        <taxon>Spermatophyta</taxon>
        <taxon>Magnoliopsida</taxon>
        <taxon>eudicotyledons</taxon>
        <taxon>Gunneridae</taxon>
        <taxon>Pentapetalae</taxon>
        <taxon>asterids</taxon>
        <taxon>lamiids</taxon>
        <taxon>Solanales</taxon>
        <taxon>Solanaceae</taxon>
        <taxon>Solanoideae</taxon>
        <taxon>Capsiceae</taxon>
        <taxon>Capsicum</taxon>
    </lineage>
</organism>
<dbReference type="Gene3D" id="3.80.10.10">
    <property type="entry name" value="Ribonuclease Inhibitor"/>
    <property type="match status" value="1"/>
</dbReference>
<dbReference type="OrthoDB" id="423607at2759"/>
<reference evidence="3" key="2">
    <citation type="journal article" date="2017" name="J. Anim. Genet.">
        <title>Multiple reference genome sequences of hot pepper reveal the massive evolution of plant disease resistance genes by retroduplication.</title>
        <authorList>
            <person name="Kim S."/>
            <person name="Park J."/>
            <person name="Yeom S.-I."/>
            <person name="Kim Y.-M."/>
            <person name="Seo E."/>
            <person name="Kim K.-T."/>
            <person name="Kim M.-S."/>
            <person name="Lee J.M."/>
            <person name="Cheong K."/>
            <person name="Shin H.-S."/>
            <person name="Kim S.-B."/>
            <person name="Han K."/>
            <person name="Lee J."/>
            <person name="Park M."/>
            <person name="Lee H.-A."/>
            <person name="Lee H.-Y."/>
            <person name="Lee Y."/>
            <person name="Oh S."/>
            <person name="Lee J.H."/>
            <person name="Choi E."/>
            <person name="Choi E."/>
            <person name="Lee S.E."/>
            <person name="Jeon J."/>
            <person name="Kim H."/>
            <person name="Choi G."/>
            <person name="Song H."/>
            <person name="Lee J."/>
            <person name="Lee S.-C."/>
            <person name="Kwon J.-K."/>
            <person name="Lee H.-Y."/>
            <person name="Koo N."/>
            <person name="Hong Y."/>
            <person name="Kim R.W."/>
            <person name="Kang W.-H."/>
            <person name="Huh J.H."/>
            <person name="Kang B.-C."/>
            <person name="Yang T.-J."/>
            <person name="Lee Y.-H."/>
            <person name="Bennetzen J.L."/>
            <person name="Choi D."/>
        </authorList>
    </citation>
    <scope>NUCLEOTIDE SEQUENCE [LARGE SCALE GENOMIC DNA]</scope>
    <source>
        <strain evidence="3">cv. PBC81</strain>
    </source>
</reference>
<gene>
    <name evidence="2" type="ORF">CQW23_21653</name>
</gene>